<dbReference type="AlphaFoldDB" id="A0A565AUM1"/>
<dbReference type="GO" id="GO:0006508">
    <property type="term" value="P:proteolysis"/>
    <property type="evidence" value="ECO:0007669"/>
    <property type="project" value="InterPro"/>
</dbReference>
<dbReference type="InterPro" id="IPR050452">
    <property type="entry name" value="Metacaspase"/>
</dbReference>
<dbReference type="EMBL" id="CABITT030000001">
    <property type="protein sequence ID" value="VVA92584.1"/>
    <property type="molecule type" value="Genomic_DNA"/>
</dbReference>
<dbReference type="OrthoDB" id="3223806at2759"/>
<name>A0A565AUM1_9BRAS</name>
<dbReference type="PANTHER" id="PTHR48104:SF45">
    <property type="entry name" value="METACASPASE-2"/>
    <property type="match status" value="1"/>
</dbReference>
<dbReference type="GO" id="GO:0005737">
    <property type="term" value="C:cytoplasm"/>
    <property type="evidence" value="ECO:0007669"/>
    <property type="project" value="TreeGrafter"/>
</dbReference>
<dbReference type="Proteomes" id="UP000489600">
    <property type="component" value="Unassembled WGS sequence"/>
</dbReference>
<dbReference type="Pfam" id="PF00656">
    <property type="entry name" value="Peptidase_C14"/>
    <property type="match status" value="1"/>
</dbReference>
<evidence type="ECO:0000313" key="3">
    <source>
        <dbReference type="EMBL" id="VVA92584.1"/>
    </source>
</evidence>
<accession>A0A565AUM1</accession>
<keyword evidence="4" id="KW-1185">Reference proteome</keyword>
<protein>
    <recommendedName>
        <fullName evidence="2">Peptidase C14 caspase domain-containing protein</fullName>
    </recommendedName>
</protein>
<dbReference type="InterPro" id="IPR011600">
    <property type="entry name" value="Pept_C14_caspase"/>
</dbReference>
<gene>
    <name evidence="3" type="ORF">ANE_LOCUS3029</name>
</gene>
<comment type="similarity">
    <text evidence="1">Belongs to the peptidase C14B family.</text>
</comment>
<organism evidence="3 4">
    <name type="scientific">Arabis nemorensis</name>
    <dbReference type="NCBI Taxonomy" id="586526"/>
    <lineage>
        <taxon>Eukaryota</taxon>
        <taxon>Viridiplantae</taxon>
        <taxon>Streptophyta</taxon>
        <taxon>Embryophyta</taxon>
        <taxon>Tracheophyta</taxon>
        <taxon>Spermatophyta</taxon>
        <taxon>Magnoliopsida</taxon>
        <taxon>eudicotyledons</taxon>
        <taxon>Gunneridae</taxon>
        <taxon>Pentapetalae</taxon>
        <taxon>rosids</taxon>
        <taxon>malvids</taxon>
        <taxon>Brassicales</taxon>
        <taxon>Brassicaceae</taxon>
        <taxon>Arabideae</taxon>
        <taxon>Arabis</taxon>
    </lineage>
</organism>
<evidence type="ECO:0000256" key="1">
    <source>
        <dbReference type="ARBA" id="ARBA00009005"/>
    </source>
</evidence>
<comment type="caution">
    <text evidence="3">The sequence shown here is derived from an EMBL/GenBank/DDBJ whole genome shotgun (WGS) entry which is preliminary data.</text>
</comment>
<reference evidence="3" key="1">
    <citation type="submission" date="2019-07" db="EMBL/GenBank/DDBJ databases">
        <authorList>
            <person name="Dittberner H."/>
        </authorList>
    </citation>
    <scope>NUCLEOTIDE SEQUENCE [LARGE SCALE GENOMIC DNA]</scope>
</reference>
<dbReference type="GO" id="GO:0004197">
    <property type="term" value="F:cysteine-type endopeptidase activity"/>
    <property type="evidence" value="ECO:0007669"/>
    <property type="project" value="InterPro"/>
</dbReference>
<evidence type="ECO:0000259" key="2">
    <source>
        <dbReference type="Pfam" id="PF00656"/>
    </source>
</evidence>
<proteinExistence type="inferred from homology"/>
<dbReference type="Gene3D" id="3.40.50.12660">
    <property type="match status" value="1"/>
</dbReference>
<feature type="domain" description="Peptidase C14 caspase" evidence="2">
    <location>
        <begin position="8"/>
        <end position="245"/>
    </location>
</feature>
<evidence type="ECO:0000313" key="4">
    <source>
        <dbReference type="Proteomes" id="UP000489600"/>
    </source>
</evidence>
<dbReference type="PANTHER" id="PTHR48104">
    <property type="entry name" value="METACASPASE-4"/>
    <property type="match status" value="1"/>
</dbReference>
<sequence length="258" mass="28265">MLNTVEDEVDPMRWPTKNNIRTAMHWLVLGCKAGDSLVFHFSGHGNNQTNYTGDEIDGFDETLLPVDHLTSGVIVDDEINATIVRPLPYGVKLHAIIDACSSGTVLDLPYLCKMDSLGNYEWEDHRPPSGMWKGTSGGEVFSFTGCDDDQTSADTPELSGGAWTGAMTYAFIQAIERGHGTTYGSLLKAMRSTVHEIFDKAKGRELMEVAGDFLATLFGLLILNASSSEETDNIPQKTQEPQLTANEAFAVYEKSFSL</sequence>